<dbReference type="Proteomes" id="UP000321793">
    <property type="component" value="Unassembled WGS sequence"/>
</dbReference>
<evidence type="ECO:0000313" key="3">
    <source>
        <dbReference type="Proteomes" id="UP000321793"/>
    </source>
</evidence>
<sequence length="153" mass="17498">MSGASFEESSREVEAILAELLELRHEIDAEREELVDQFVSDPTTDHRRDYDEMSDKARAGELGPEWQKLQRRVDLDETSLDRVFSSEDTSSEAEFVRSVADEKASRLLEMQVEPEAEEDLRLNMSTFAGVREQQAEIARMLAELKDLPLPPLD</sequence>
<accession>A0A512T3G8</accession>
<feature type="compositionally biased region" description="Basic and acidic residues" evidence="1">
    <location>
        <begin position="43"/>
        <end position="59"/>
    </location>
</feature>
<evidence type="ECO:0000313" key="2">
    <source>
        <dbReference type="EMBL" id="GEQ14770.1"/>
    </source>
</evidence>
<name>A0A512T3G8_9MICO</name>
<evidence type="ECO:0000256" key="1">
    <source>
        <dbReference type="SAM" id="MobiDB-lite"/>
    </source>
</evidence>
<dbReference type="EMBL" id="BKBA01000011">
    <property type="protein sequence ID" value="GEQ14770.1"/>
    <property type="molecule type" value="Genomic_DNA"/>
</dbReference>
<proteinExistence type="predicted"/>
<dbReference type="OrthoDB" id="3239501at2"/>
<keyword evidence="3" id="KW-1185">Reference proteome</keyword>
<dbReference type="RefSeq" id="WP_147066227.1">
    <property type="nucleotide sequence ID" value="NZ_BAABDN010000003.1"/>
</dbReference>
<reference evidence="2 3" key="1">
    <citation type="submission" date="2019-07" db="EMBL/GenBank/DDBJ databases">
        <title>Whole genome shotgun sequence of Knoellia locipacati NBRC 109775.</title>
        <authorList>
            <person name="Hosoyama A."/>
            <person name="Uohara A."/>
            <person name="Ohji S."/>
            <person name="Ichikawa N."/>
        </authorList>
    </citation>
    <scope>NUCLEOTIDE SEQUENCE [LARGE SCALE GENOMIC DNA]</scope>
    <source>
        <strain evidence="2 3">NBRC 109775</strain>
    </source>
</reference>
<protein>
    <submittedName>
        <fullName evidence="2">Uncharacterized protein</fullName>
    </submittedName>
</protein>
<dbReference type="AlphaFoldDB" id="A0A512T3G8"/>
<comment type="caution">
    <text evidence="2">The sequence shown here is derived from an EMBL/GenBank/DDBJ whole genome shotgun (WGS) entry which is preliminary data.</text>
</comment>
<feature type="region of interest" description="Disordered" evidence="1">
    <location>
        <begin position="35"/>
        <end position="63"/>
    </location>
</feature>
<gene>
    <name evidence="2" type="ORF">KLO01_28170</name>
</gene>
<organism evidence="2 3">
    <name type="scientific">Knoellia locipacati</name>
    <dbReference type="NCBI Taxonomy" id="882824"/>
    <lineage>
        <taxon>Bacteria</taxon>
        <taxon>Bacillati</taxon>
        <taxon>Actinomycetota</taxon>
        <taxon>Actinomycetes</taxon>
        <taxon>Micrococcales</taxon>
        <taxon>Intrasporangiaceae</taxon>
        <taxon>Knoellia</taxon>
    </lineage>
</organism>